<dbReference type="SUPFAM" id="SSF50249">
    <property type="entry name" value="Nucleic acid-binding proteins"/>
    <property type="match status" value="1"/>
</dbReference>
<evidence type="ECO:0000313" key="6">
    <source>
        <dbReference type="Proteomes" id="UP000319212"/>
    </source>
</evidence>
<feature type="transmembrane region" description="Helical" evidence="3">
    <location>
        <begin position="108"/>
        <end position="128"/>
    </location>
</feature>
<dbReference type="GO" id="GO:0005829">
    <property type="term" value="C:cytosol"/>
    <property type="evidence" value="ECO:0007669"/>
    <property type="project" value="UniProtKB-ARBA"/>
</dbReference>
<dbReference type="InterPro" id="IPR019844">
    <property type="entry name" value="CSD_CS"/>
</dbReference>
<dbReference type="Pfam" id="PF00313">
    <property type="entry name" value="CSD"/>
    <property type="match status" value="1"/>
</dbReference>
<dbReference type="Proteomes" id="UP000319212">
    <property type="component" value="Unassembled WGS sequence"/>
</dbReference>
<dbReference type="InterPro" id="IPR002059">
    <property type="entry name" value="CSP_DNA-bd"/>
</dbReference>
<feature type="region of interest" description="Disordered" evidence="2">
    <location>
        <begin position="73"/>
        <end position="101"/>
    </location>
</feature>
<feature type="transmembrane region" description="Helical" evidence="3">
    <location>
        <begin position="196"/>
        <end position="218"/>
    </location>
</feature>
<dbReference type="InterPro" id="IPR011129">
    <property type="entry name" value="CSD"/>
</dbReference>
<dbReference type="InterPro" id="IPR010718">
    <property type="entry name" value="DUF1294"/>
</dbReference>
<keyword evidence="3" id="KW-0472">Membrane</keyword>
<dbReference type="SMART" id="SM00357">
    <property type="entry name" value="CSP"/>
    <property type="match status" value="1"/>
</dbReference>
<evidence type="ECO:0000256" key="1">
    <source>
        <dbReference type="RuleBase" id="RU000408"/>
    </source>
</evidence>
<evidence type="ECO:0000259" key="4">
    <source>
        <dbReference type="PROSITE" id="PS51857"/>
    </source>
</evidence>
<dbReference type="Gene3D" id="2.40.50.140">
    <property type="entry name" value="Nucleic acid-binding proteins"/>
    <property type="match status" value="1"/>
</dbReference>
<proteinExistence type="predicted"/>
<organism evidence="5 6">
    <name type="scientific">Variovorax guangxiensis</name>
    <dbReference type="NCBI Taxonomy" id="1775474"/>
    <lineage>
        <taxon>Bacteria</taxon>
        <taxon>Pseudomonadati</taxon>
        <taxon>Pseudomonadota</taxon>
        <taxon>Betaproteobacteria</taxon>
        <taxon>Burkholderiales</taxon>
        <taxon>Comamonadaceae</taxon>
        <taxon>Variovorax</taxon>
    </lineage>
</organism>
<evidence type="ECO:0000313" key="5">
    <source>
        <dbReference type="EMBL" id="TPG30103.1"/>
    </source>
</evidence>
<dbReference type="PROSITE" id="PS00352">
    <property type="entry name" value="CSD_1"/>
    <property type="match status" value="1"/>
</dbReference>
<protein>
    <submittedName>
        <fullName evidence="5">DUF1294 domain-containing protein</fullName>
    </submittedName>
</protein>
<comment type="caution">
    <text evidence="5">The sequence shown here is derived from an EMBL/GenBank/DDBJ whole genome shotgun (WGS) entry which is preliminary data.</text>
</comment>
<keyword evidence="3" id="KW-0812">Transmembrane</keyword>
<feature type="compositionally biased region" description="Basic residues" evidence="2">
    <location>
        <begin position="86"/>
        <end position="100"/>
    </location>
</feature>
<dbReference type="OrthoDB" id="72963at2"/>
<dbReference type="PROSITE" id="PS51857">
    <property type="entry name" value="CSD_2"/>
    <property type="match status" value="1"/>
</dbReference>
<evidence type="ECO:0000256" key="2">
    <source>
        <dbReference type="SAM" id="MobiDB-lite"/>
    </source>
</evidence>
<dbReference type="CDD" id="cd04458">
    <property type="entry name" value="CSP_CDS"/>
    <property type="match status" value="1"/>
</dbReference>
<name>A0A502DXM9_9BURK</name>
<evidence type="ECO:0000256" key="3">
    <source>
        <dbReference type="SAM" id="Phobius"/>
    </source>
</evidence>
<feature type="transmembrane region" description="Helical" evidence="3">
    <location>
        <begin position="134"/>
        <end position="153"/>
    </location>
</feature>
<comment type="subcellular location">
    <subcellularLocation>
        <location evidence="1">Cytoplasm</location>
    </subcellularLocation>
</comment>
<dbReference type="GO" id="GO:0003676">
    <property type="term" value="F:nucleic acid binding"/>
    <property type="evidence" value="ECO:0007669"/>
    <property type="project" value="InterPro"/>
</dbReference>
<sequence length="228" mass="24898">MKRQGQLVRWESARGFGFIRSPDISADVFVHLRDFVDRGVAPQVGMALRFDEIHVGGKGPRAMAVEAIGATHRRPAGPPPPIPASARHRLPAAPERHRRREAAPAPSSALLFIVLALGYVALVGYGVWTLRIPVIAVGGSLLVSLLAFFVYGFDKNAAETGRWRTKESTLHLLALIGGWPGAWCAQRVFRHKVRKAGFMTVYWATVLAHITAVAAWVLRFLPSGLTAL</sequence>
<feature type="domain" description="CSD" evidence="4">
    <location>
        <begin position="2"/>
        <end position="67"/>
    </location>
</feature>
<accession>A0A502DXM9</accession>
<gene>
    <name evidence="5" type="ORF">EAH82_00945</name>
</gene>
<dbReference type="AlphaFoldDB" id="A0A502DXM9"/>
<reference evidence="5 6" key="1">
    <citation type="journal article" date="2019" name="Environ. Microbiol.">
        <title>Species interactions and distinct microbial communities in high Arctic permafrost affected cryosols are associated with the CH4 and CO2 gas fluxes.</title>
        <authorList>
            <person name="Altshuler I."/>
            <person name="Hamel J."/>
            <person name="Turney S."/>
            <person name="Magnuson E."/>
            <person name="Levesque R."/>
            <person name="Greer C."/>
            <person name="Whyte L.G."/>
        </authorList>
    </citation>
    <scope>NUCLEOTIDE SEQUENCE [LARGE SCALE GENOMIC DNA]</scope>
    <source>
        <strain evidence="5 6">S06.C</strain>
    </source>
</reference>
<dbReference type="RefSeq" id="WP_140837984.1">
    <property type="nucleotide sequence ID" value="NZ_RCZI01000001.1"/>
</dbReference>
<dbReference type="InterPro" id="IPR012340">
    <property type="entry name" value="NA-bd_OB-fold"/>
</dbReference>
<keyword evidence="3" id="KW-1133">Transmembrane helix</keyword>
<dbReference type="EMBL" id="RCZI01000001">
    <property type="protein sequence ID" value="TPG30103.1"/>
    <property type="molecule type" value="Genomic_DNA"/>
</dbReference>
<dbReference type="Pfam" id="PF06961">
    <property type="entry name" value="DUF1294"/>
    <property type="match status" value="1"/>
</dbReference>